<evidence type="ECO:0000259" key="4">
    <source>
        <dbReference type="Pfam" id="PF08386"/>
    </source>
</evidence>
<dbReference type="InterPro" id="IPR051601">
    <property type="entry name" value="Serine_prot/Carboxylest_S33"/>
</dbReference>
<feature type="domain" description="Peptidase S33 tripeptidyl aminopeptidase-like C-terminal" evidence="4">
    <location>
        <begin position="465"/>
        <end position="581"/>
    </location>
</feature>
<reference evidence="5 6" key="1">
    <citation type="journal article" date="2020" name="bioRxiv">
        <title>Whole genome comparisons of ergot fungi reveals the divergence and evolution of species within the genus Claviceps are the result of varying mechanisms driving genome evolution and host range expansion.</title>
        <authorList>
            <person name="Wyka S.A."/>
            <person name="Mondo S.J."/>
            <person name="Liu M."/>
            <person name="Dettman J."/>
            <person name="Nalam V."/>
            <person name="Broders K.D."/>
        </authorList>
    </citation>
    <scope>NUCLEOTIDE SEQUENCE [LARGE SCALE GENOMIC DNA]</scope>
    <source>
        <strain evidence="5 6">CCC 1485</strain>
    </source>
</reference>
<evidence type="ECO:0000256" key="2">
    <source>
        <dbReference type="ARBA" id="ARBA00022801"/>
    </source>
</evidence>
<keyword evidence="2" id="KW-0378">Hydrolase</keyword>
<evidence type="ECO:0000313" key="5">
    <source>
        <dbReference type="EMBL" id="KAG5940474.1"/>
    </source>
</evidence>
<gene>
    <name evidence="5" type="ORF">E4U60_000473</name>
</gene>
<keyword evidence="3" id="KW-0732">Signal</keyword>
<feature type="chain" id="PRO_5040371496" description="Peptidase S33 tripeptidyl aminopeptidase-like C-terminal domain-containing protein" evidence="3">
    <location>
        <begin position="20"/>
        <end position="623"/>
    </location>
</feature>
<dbReference type="Gene3D" id="3.40.50.1820">
    <property type="entry name" value="alpha/beta hydrolase"/>
    <property type="match status" value="1"/>
</dbReference>
<dbReference type="GO" id="GO:0016787">
    <property type="term" value="F:hydrolase activity"/>
    <property type="evidence" value="ECO:0007669"/>
    <property type="project" value="UniProtKB-KW"/>
</dbReference>
<organism evidence="5 6">
    <name type="scientific">Claviceps pazoutovae</name>
    <dbReference type="NCBI Taxonomy" id="1649127"/>
    <lineage>
        <taxon>Eukaryota</taxon>
        <taxon>Fungi</taxon>
        <taxon>Dikarya</taxon>
        <taxon>Ascomycota</taxon>
        <taxon>Pezizomycotina</taxon>
        <taxon>Sordariomycetes</taxon>
        <taxon>Hypocreomycetidae</taxon>
        <taxon>Hypocreales</taxon>
        <taxon>Clavicipitaceae</taxon>
        <taxon>Claviceps</taxon>
    </lineage>
</organism>
<accession>A0A9P7MER0</accession>
<dbReference type="Proteomes" id="UP000706124">
    <property type="component" value="Unassembled WGS sequence"/>
</dbReference>
<dbReference type="EMBL" id="SRPO01000113">
    <property type="protein sequence ID" value="KAG5940474.1"/>
    <property type="molecule type" value="Genomic_DNA"/>
</dbReference>
<dbReference type="AlphaFoldDB" id="A0A9P7MER0"/>
<dbReference type="PANTHER" id="PTHR43248:SF25">
    <property type="entry name" value="AB HYDROLASE-1 DOMAIN-CONTAINING PROTEIN-RELATED"/>
    <property type="match status" value="1"/>
</dbReference>
<protein>
    <recommendedName>
        <fullName evidence="4">Peptidase S33 tripeptidyl aminopeptidase-like C-terminal domain-containing protein</fullName>
    </recommendedName>
</protein>
<dbReference type="PANTHER" id="PTHR43248">
    <property type="entry name" value="2-SUCCINYL-6-HYDROXY-2,4-CYCLOHEXADIENE-1-CARBOXYLATE SYNTHASE"/>
    <property type="match status" value="1"/>
</dbReference>
<comment type="similarity">
    <text evidence="1">Belongs to the peptidase S33 family.</text>
</comment>
<evidence type="ECO:0000313" key="6">
    <source>
        <dbReference type="Proteomes" id="UP000706124"/>
    </source>
</evidence>
<dbReference type="Pfam" id="PF08386">
    <property type="entry name" value="Abhydrolase_4"/>
    <property type="match status" value="1"/>
</dbReference>
<evidence type="ECO:0000256" key="1">
    <source>
        <dbReference type="ARBA" id="ARBA00010088"/>
    </source>
</evidence>
<evidence type="ECO:0000256" key="3">
    <source>
        <dbReference type="SAM" id="SignalP"/>
    </source>
</evidence>
<feature type="signal peptide" evidence="3">
    <location>
        <begin position="1"/>
        <end position="19"/>
    </location>
</feature>
<sequence>MRTIQLLASLLAFPSIIAADDVENARRAVAASFDWNSITPSKTLEYHGCYDSTVQCARLILPLDYKNLNDTRNVVIAILKRPASVPDTHATFGGSIFLNPGGPGGSATDMIRQLGPAIQQRIEHSGRRHYEYIGMDPRGVGFSWPPANCFPGDLFSRQTYNTETKGLGALNEGARTISYGLAMQQGFGQHCLKADSTGANGGPVFSYAGTASVARDMVEVADQIEKLRQKEANKSSSATARNSTSQDVVRVQYLGFSYGTVLGHFLMSLFPERVGRIVLDGVVDPRDYSSGPGWTTNLVDTDKIYTQFFTGCHQNPSTCALSRPNDSSADDIRHRFEVWLNTTLRDKPAVDIGPTGDIRVLSADDIRVYMASTFYNPLAQFQDLASRLDKAMNGNASALIERYFPSVTAPHSKEGCVLPNDLVVGPSDGDSAFPVICGDGDDVTGKDVAWWQRYTQRLTSQSFILGPQWSALRFRCSSWPFKSNWRFQGPFTAPAPKSDANGNPVPGYPAAPILYASSRLDPVTPLTNARAMQSNYPGSGLVIVEGAGHTAVDAAGENRCLFDVVEKYLETGIVPSNTTVCQLDCGPWAKSCPGPWTLGKRAISSPSDPKLSLPRFPLGLTWA</sequence>
<dbReference type="InterPro" id="IPR029058">
    <property type="entry name" value="AB_hydrolase_fold"/>
</dbReference>
<dbReference type="OrthoDB" id="425534at2759"/>
<keyword evidence="6" id="KW-1185">Reference proteome</keyword>
<dbReference type="SUPFAM" id="SSF53474">
    <property type="entry name" value="alpha/beta-Hydrolases"/>
    <property type="match status" value="1"/>
</dbReference>
<comment type="caution">
    <text evidence="5">The sequence shown here is derived from an EMBL/GenBank/DDBJ whole genome shotgun (WGS) entry which is preliminary data.</text>
</comment>
<proteinExistence type="inferred from homology"/>
<dbReference type="InterPro" id="IPR013595">
    <property type="entry name" value="Pept_S33_TAP-like_C"/>
</dbReference>
<name>A0A9P7MER0_9HYPO</name>